<feature type="domain" description="Transposase IS200-like" evidence="1">
    <location>
        <begin position="9"/>
        <end position="123"/>
    </location>
</feature>
<dbReference type="SUPFAM" id="SSF143422">
    <property type="entry name" value="Transposase IS200-like"/>
    <property type="match status" value="1"/>
</dbReference>
<dbReference type="GO" id="GO:0004803">
    <property type="term" value="F:transposase activity"/>
    <property type="evidence" value="ECO:0007669"/>
    <property type="project" value="InterPro"/>
</dbReference>
<reference evidence="2 3" key="1">
    <citation type="submission" date="2018-08" db="EMBL/GenBank/DDBJ databases">
        <title>Draft genome of candidate division NPL-UPA2 bacterium Unc8 that adapted to ultra-basic serpentinizing groundwater.</title>
        <authorList>
            <person name="Ishii S."/>
            <person name="Suzuki S."/>
            <person name="Nealson K.H."/>
        </authorList>
    </citation>
    <scope>NUCLEOTIDE SEQUENCE [LARGE SCALE GENOMIC DNA]</scope>
    <source>
        <strain evidence="2">Unc8</strain>
    </source>
</reference>
<dbReference type="PANTHER" id="PTHR34322:SF2">
    <property type="entry name" value="TRANSPOSASE IS200-LIKE DOMAIN-CONTAINING PROTEIN"/>
    <property type="match status" value="1"/>
</dbReference>
<proteinExistence type="predicted"/>
<dbReference type="InterPro" id="IPR002686">
    <property type="entry name" value="Transposase_17"/>
</dbReference>
<dbReference type="Proteomes" id="UP000266287">
    <property type="component" value="Unassembled WGS sequence"/>
</dbReference>
<dbReference type="Pfam" id="PF01797">
    <property type="entry name" value="Y1_Tnp"/>
    <property type="match status" value="1"/>
</dbReference>
<dbReference type="AlphaFoldDB" id="A0A399FXU4"/>
<dbReference type="Gene3D" id="3.30.70.1290">
    <property type="entry name" value="Transposase IS200-like"/>
    <property type="match status" value="1"/>
</dbReference>
<comment type="caution">
    <text evidence="2">The sequence shown here is derived from an EMBL/GenBank/DDBJ whole genome shotgun (WGS) entry which is preliminary data.</text>
</comment>
<organism evidence="2 3">
    <name type="scientific">candidate division NPL-UPA2 bacterium Unc8</name>
    <dbReference type="NCBI Taxonomy" id="1980939"/>
    <lineage>
        <taxon>Bacteria</taxon>
    </lineage>
</organism>
<dbReference type="GO" id="GO:0003677">
    <property type="term" value="F:DNA binding"/>
    <property type="evidence" value="ECO:0007669"/>
    <property type="project" value="InterPro"/>
</dbReference>
<dbReference type="PANTHER" id="PTHR34322">
    <property type="entry name" value="TRANSPOSASE, Y1_TNP DOMAIN-CONTAINING"/>
    <property type="match status" value="1"/>
</dbReference>
<gene>
    <name evidence="2" type="ORF">B9J77_03040</name>
</gene>
<name>A0A399FXU4_UNCN2</name>
<dbReference type="SMART" id="SM01321">
    <property type="entry name" value="Y1_Tnp"/>
    <property type="match status" value="1"/>
</dbReference>
<evidence type="ECO:0000313" key="3">
    <source>
        <dbReference type="Proteomes" id="UP000266287"/>
    </source>
</evidence>
<protein>
    <submittedName>
        <fullName evidence="2">Transposase</fullName>
    </submittedName>
</protein>
<evidence type="ECO:0000313" key="2">
    <source>
        <dbReference type="EMBL" id="RII00276.1"/>
    </source>
</evidence>
<dbReference type="EMBL" id="NDHY01000005">
    <property type="protein sequence ID" value="RII00276.1"/>
    <property type="molecule type" value="Genomic_DNA"/>
</dbReference>
<sequence>MPRQARIVIPELAHHITQRGNYRQNIFDNEGNYRQYSKWINEYAKENSMDILAYCLMSNHIHFIVIPKKEEDLSKVFRTAHMRYSHYLNRQRSAKGHLWQGRFYSCILGDSHLYRAIRYTENNPVRVKKVKNASEYEWSSAKDHTGCRNNKPLIKLGKYKTIEEKGWKDYLREDDPEMTEDIRLKTNRGLVVGTDKFIKKLERTLNRSLKCLKQGRPRKDR</sequence>
<evidence type="ECO:0000259" key="1">
    <source>
        <dbReference type="SMART" id="SM01321"/>
    </source>
</evidence>
<accession>A0A399FXU4</accession>
<dbReference type="GO" id="GO:0006313">
    <property type="term" value="P:DNA transposition"/>
    <property type="evidence" value="ECO:0007669"/>
    <property type="project" value="InterPro"/>
</dbReference>
<dbReference type="InterPro" id="IPR036515">
    <property type="entry name" value="Transposase_17_sf"/>
</dbReference>